<protein>
    <recommendedName>
        <fullName evidence="5">DUF3082 domain-containing protein</fullName>
    </recommendedName>
</protein>
<dbReference type="OrthoDB" id="5296at2759"/>
<evidence type="ECO:0000313" key="4">
    <source>
        <dbReference type="Proteomes" id="UP000242715"/>
    </source>
</evidence>
<feature type="transmembrane region" description="Helical" evidence="2">
    <location>
        <begin position="88"/>
        <end position="110"/>
    </location>
</feature>
<feature type="region of interest" description="Disordered" evidence="1">
    <location>
        <begin position="122"/>
        <end position="165"/>
    </location>
</feature>
<dbReference type="InterPro" id="IPR021434">
    <property type="entry name" value="DUF3082"/>
</dbReference>
<dbReference type="Proteomes" id="UP000242715">
    <property type="component" value="Unassembled WGS sequence"/>
</dbReference>
<keyword evidence="2" id="KW-0472">Membrane</keyword>
<evidence type="ECO:0000256" key="2">
    <source>
        <dbReference type="SAM" id="Phobius"/>
    </source>
</evidence>
<reference evidence="4" key="1">
    <citation type="journal article" date="2017" name="Front. Plant Sci.">
        <title>Climate Clever Clovers: New Paradigm to Reduce the Environmental Footprint of Ruminants by Breeding Low Methanogenic Forages Utilizing Haplotype Variation.</title>
        <authorList>
            <person name="Kaur P."/>
            <person name="Appels R."/>
            <person name="Bayer P.E."/>
            <person name="Keeble-Gagnere G."/>
            <person name="Wang J."/>
            <person name="Hirakawa H."/>
            <person name="Shirasawa K."/>
            <person name="Vercoe P."/>
            <person name="Stefanova K."/>
            <person name="Durmic Z."/>
            <person name="Nichols P."/>
            <person name="Revell C."/>
            <person name="Isobe S.N."/>
            <person name="Edwards D."/>
            <person name="Erskine W."/>
        </authorList>
    </citation>
    <scope>NUCLEOTIDE SEQUENCE [LARGE SCALE GENOMIC DNA]</scope>
    <source>
        <strain evidence="4">cv. Daliak</strain>
    </source>
</reference>
<proteinExistence type="predicted"/>
<name>A0A2Z6MD24_TRISU</name>
<feature type="transmembrane region" description="Helical" evidence="2">
    <location>
        <begin position="42"/>
        <end position="67"/>
    </location>
</feature>
<sequence>MIVAAMSSGEKKSVKDEALDTLKAMGTASIDTGKGPPSPVQALLGAISAGVISLILYKFATIIEAGLSRQTISDDFSARQITITVRTIINGLTYLATFIFGLNSVGLLLYSGQLALKSFTEDSTEKETENKSADQSTISNLSVETRTNDSELSSNNEEQSSNNPP</sequence>
<dbReference type="PANTHER" id="PTHR35733:SF1">
    <property type="entry name" value="OS02G0307800 PROTEIN"/>
    <property type="match status" value="1"/>
</dbReference>
<feature type="compositionally biased region" description="Low complexity" evidence="1">
    <location>
        <begin position="150"/>
        <end position="165"/>
    </location>
</feature>
<keyword evidence="4" id="KW-1185">Reference proteome</keyword>
<dbReference type="EMBL" id="DF973402">
    <property type="protein sequence ID" value="GAU29668.1"/>
    <property type="molecule type" value="Genomic_DNA"/>
</dbReference>
<feature type="compositionally biased region" description="Polar residues" evidence="1">
    <location>
        <begin position="133"/>
        <end position="145"/>
    </location>
</feature>
<keyword evidence="2" id="KW-0812">Transmembrane</keyword>
<organism evidence="3 4">
    <name type="scientific">Trifolium subterraneum</name>
    <name type="common">Subterranean clover</name>
    <dbReference type="NCBI Taxonomy" id="3900"/>
    <lineage>
        <taxon>Eukaryota</taxon>
        <taxon>Viridiplantae</taxon>
        <taxon>Streptophyta</taxon>
        <taxon>Embryophyta</taxon>
        <taxon>Tracheophyta</taxon>
        <taxon>Spermatophyta</taxon>
        <taxon>Magnoliopsida</taxon>
        <taxon>eudicotyledons</taxon>
        <taxon>Gunneridae</taxon>
        <taxon>Pentapetalae</taxon>
        <taxon>rosids</taxon>
        <taxon>fabids</taxon>
        <taxon>Fabales</taxon>
        <taxon>Fabaceae</taxon>
        <taxon>Papilionoideae</taxon>
        <taxon>50 kb inversion clade</taxon>
        <taxon>NPAAA clade</taxon>
        <taxon>Hologalegina</taxon>
        <taxon>IRL clade</taxon>
        <taxon>Trifolieae</taxon>
        <taxon>Trifolium</taxon>
    </lineage>
</organism>
<evidence type="ECO:0000256" key="1">
    <source>
        <dbReference type="SAM" id="MobiDB-lite"/>
    </source>
</evidence>
<dbReference type="GO" id="GO:0009535">
    <property type="term" value="C:chloroplast thylakoid membrane"/>
    <property type="evidence" value="ECO:0007669"/>
    <property type="project" value="TreeGrafter"/>
</dbReference>
<keyword evidence="2" id="KW-1133">Transmembrane helix</keyword>
<evidence type="ECO:0000313" key="3">
    <source>
        <dbReference type="EMBL" id="GAU29668.1"/>
    </source>
</evidence>
<dbReference type="AlphaFoldDB" id="A0A2Z6MD24"/>
<dbReference type="Pfam" id="PF11282">
    <property type="entry name" value="DUF3082"/>
    <property type="match status" value="1"/>
</dbReference>
<dbReference type="PANTHER" id="PTHR35733">
    <property type="entry name" value="OS02G0307800 PROTEIN"/>
    <property type="match status" value="1"/>
</dbReference>
<feature type="compositionally biased region" description="Basic and acidic residues" evidence="1">
    <location>
        <begin position="122"/>
        <end position="132"/>
    </location>
</feature>
<accession>A0A2Z6MD24</accession>
<gene>
    <name evidence="3" type="ORF">TSUD_53200</name>
</gene>
<evidence type="ECO:0008006" key="5">
    <source>
        <dbReference type="Google" id="ProtNLM"/>
    </source>
</evidence>